<dbReference type="Proteomes" id="UP000268329">
    <property type="component" value="Chromosome"/>
</dbReference>
<organism evidence="1 2">
    <name type="scientific">Streptomyces dangxiongensis</name>
    <dbReference type="NCBI Taxonomy" id="1442032"/>
    <lineage>
        <taxon>Bacteria</taxon>
        <taxon>Bacillati</taxon>
        <taxon>Actinomycetota</taxon>
        <taxon>Actinomycetes</taxon>
        <taxon>Kitasatosporales</taxon>
        <taxon>Streptomycetaceae</taxon>
        <taxon>Streptomyces</taxon>
    </lineage>
</organism>
<accession>A0A3G2JF32</accession>
<dbReference type="KEGG" id="sdd:D9753_21030"/>
<reference evidence="1 2" key="1">
    <citation type="submission" date="2018-10" db="EMBL/GenBank/DDBJ databases">
        <title>The genome of Streptomyces dangxiongensis Z022.</title>
        <authorList>
            <person name="Zhang B."/>
        </authorList>
    </citation>
    <scope>NUCLEOTIDE SEQUENCE [LARGE SCALE GENOMIC DNA]</scope>
    <source>
        <strain evidence="1 2">Z022</strain>
    </source>
</reference>
<evidence type="ECO:0000313" key="2">
    <source>
        <dbReference type="Proteomes" id="UP000268329"/>
    </source>
</evidence>
<dbReference type="OrthoDB" id="4332427at2"/>
<keyword evidence="2" id="KW-1185">Reference proteome</keyword>
<proteinExistence type="predicted"/>
<dbReference type="Pfam" id="PF05258">
    <property type="entry name" value="DciA"/>
    <property type="match status" value="1"/>
</dbReference>
<name>A0A3G2JF32_9ACTN</name>
<evidence type="ECO:0000313" key="1">
    <source>
        <dbReference type="EMBL" id="AYN40950.1"/>
    </source>
</evidence>
<dbReference type="RefSeq" id="WP_121788395.1">
    <property type="nucleotide sequence ID" value="NZ_CP033073.1"/>
</dbReference>
<gene>
    <name evidence="1" type="ORF">D9753_21030</name>
</gene>
<protein>
    <submittedName>
        <fullName evidence="1">DUF721 domain-containing protein</fullName>
    </submittedName>
</protein>
<dbReference type="AlphaFoldDB" id="A0A3G2JF32"/>
<dbReference type="EMBL" id="CP033073">
    <property type="protein sequence ID" value="AYN40950.1"/>
    <property type="molecule type" value="Genomic_DNA"/>
</dbReference>
<sequence length="61" mass="6815">MSTFPRLPGAACCPARDRLNDVIRRLMGQPATRERAEQYARLLERWAEICPPDGAGWTTAA</sequence>
<dbReference type="InterPro" id="IPR007922">
    <property type="entry name" value="DciA-like"/>
</dbReference>